<organism evidence="2 3">
    <name type="scientific">Salibacterium halotolerans</name>
    <dbReference type="NCBI Taxonomy" id="1884432"/>
    <lineage>
        <taxon>Bacteria</taxon>
        <taxon>Bacillati</taxon>
        <taxon>Bacillota</taxon>
        <taxon>Bacilli</taxon>
        <taxon>Bacillales</taxon>
        <taxon>Bacillaceae</taxon>
    </lineage>
</organism>
<dbReference type="RefSeq" id="WP_093337229.1">
    <property type="nucleotide sequence ID" value="NZ_FOXD01000010.1"/>
</dbReference>
<evidence type="ECO:0000256" key="1">
    <source>
        <dbReference type="SAM" id="Phobius"/>
    </source>
</evidence>
<feature type="transmembrane region" description="Helical" evidence="1">
    <location>
        <begin position="37"/>
        <end position="55"/>
    </location>
</feature>
<dbReference type="Proteomes" id="UP000198892">
    <property type="component" value="Unassembled WGS sequence"/>
</dbReference>
<gene>
    <name evidence="2" type="ORF">SAMN05518683_11074</name>
</gene>
<evidence type="ECO:0000313" key="3">
    <source>
        <dbReference type="Proteomes" id="UP000198892"/>
    </source>
</evidence>
<keyword evidence="3" id="KW-1185">Reference proteome</keyword>
<keyword evidence="1" id="KW-0812">Transmembrane</keyword>
<feature type="transmembrane region" description="Helical" evidence="1">
    <location>
        <begin position="108"/>
        <end position="131"/>
    </location>
</feature>
<proteinExistence type="predicted"/>
<keyword evidence="1" id="KW-0472">Membrane</keyword>
<name>A0A1I5T9Y4_9BACI</name>
<dbReference type="EMBL" id="FOXD01000010">
    <property type="protein sequence ID" value="SFP79864.1"/>
    <property type="molecule type" value="Genomic_DNA"/>
</dbReference>
<feature type="transmembrane region" description="Helical" evidence="1">
    <location>
        <begin position="178"/>
        <end position="199"/>
    </location>
</feature>
<dbReference type="AlphaFoldDB" id="A0A1I5T9Y4"/>
<accession>A0A1I5T9Y4</accession>
<dbReference type="InterPro" id="IPR025699">
    <property type="entry name" value="ABC2_memb-like"/>
</dbReference>
<reference evidence="3" key="1">
    <citation type="submission" date="2016-10" db="EMBL/GenBank/DDBJ databases">
        <authorList>
            <person name="Varghese N."/>
            <person name="Submissions S."/>
        </authorList>
    </citation>
    <scope>NUCLEOTIDE SEQUENCE [LARGE SCALE GENOMIC DNA]</scope>
    <source>
        <strain evidence="3">S7</strain>
    </source>
</reference>
<feature type="transmembrane region" description="Helical" evidence="1">
    <location>
        <begin position="81"/>
        <end position="102"/>
    </location>
</feature>
<dbReference type="OrthoDB" id="2969345at2"/>
<dbReference type="PANTHER" id="PTHR41309:SF2">
    <property type="entry name" value="MEMBRANE PROTEIN"/>
    <property type="match status" value="1"/>
</dbReference>
<keyword evidence="1" id="KW-1133">Transmembrane helix</keyword>
<feature type="transmembrane region" description="Helical" evidence="1">
    <location>
        <begin position="12"/>
        <end position="31"/>
    </location>
</feature>
<dbReference type="PANTHER" id="PTHR41309">
    <property type="entry name" value="MEMBRANE PROTEIN-RELATED"/>
    <property type="match status" value="1"/>
</dbReference>
<dbReference type="Pfam" id="PF13346">
    <property type="entry name" value="ABC2_membrane_5"/>
    <property type="match status" value="1"/>
</dbReference>
<sequence length="209" mass="23311">MLNLLFKEWVINKSTVTMSTGSMIAAIIFTSDGQEQAPIFLAVLFGGLFPFVTGMNENTNRSDILINSLPVGRKEIVASKYIFSLLFGIFLIFVLTVINMLVPSFGEYSLMTAILSVTIIGLFSGIYYPLFYLLGKRFVTYGLTAFFIGIFALVPIIINAGADSEYWGLENMYQQFSSSLLSLIFSGATIVFLILSWFISGEIYKRKQL</sequence>
<evidence type="ECO:0000313" key="2">
    <source>
        <dbReference type="EMBL" id="SFP79864.1"/>
    </source>
</evidence>
<protein>
    <submittedName>
        <fullName evidence="2">ABC-2 family transporter protein</fullName>
    </submittedName>
</protein>
<dbReference type="STRING" id="1884432.SAMN05518683_11074"/>
<feature type="transmembrane region" description="Helical" evidence="1">
    <location>
        <begin position="138"/>
        <end position="158"/>
    </location>
</feature>